<dbReference type="Proteomes" id="UP000076927">
    <property type="component" value="Chromosome"/>
</dbReference>
<dbReference type="EMBL" id="CP011388">
    <property type="protein sequence ID" value="ANE47563.1"/>
    <property type="molecule type" value="Genomic_DNA"/>
</dbReference>
<keyword evidence="3" id="KW-1185">Reference proteome</keyword>
<evidence type="ECO:0000256" key="1">
    <source>
        <dbReference type="SAM" id="MobiDB-lite"/>
    </source>
</evidence>
<dbReference type="KEGG" id="pswu:SY83_16170"/>
<protein>
    <submittedName>
        <fullName evidence="2">Uncharacterized protein</fullName>
    </submittedName>
</protein>
<reference evidence="2 3" key="1">
    <citation type="submission" date="2015-01" db="EMBL/GenBank/DDBJ databases">
        <title>Paenibacillus swuensis/DY6/whole genome sequencing.</title>
        <authorList>
            <person name="Kim M.K."/>
            <person name="Srinivasan S."/>
            <person name="Lee J.-J."/>
        </authorList>
    </citation>
    <scope>NUCLEOTIDE SEQUENCE [LARGE SCALE GENOMIC DNA]</scope>
    <source>
        <strain evidence="2 3">DY6</strain>
    </source>
</reference>
<dbReference type="PATRIC" id="fig|1178515.4.peg.3251"/>
<organism evidence="2 3">
    <name type="scientific">Paenibacillus swuensis</name>
    <dbReference type="NCBI Taxonomy" id="1178515"/>
    <lineage>
        <taxon>Bacteria</taxon>
        <taxon>Bacillati</taxon>
        <taxon>Bacillota</taxon>
        <taxon>Bacilli</taxon>
        <taxon>Bacillales</taxon>
        <taxon>Paenibacillaceae</taxon>
        <taxon>Paenibacillus</taxon>
    </lineage>
</organism>
<feature type="compositionally biased region" description="Basic and acidic residues" evidence="1">
    <location>
        <begin position="39"/>
        <end position="69"/>
    </location>
</feature>
<feature type="compositionally biased region" description="Basic and acidic residues" evidence="1">
    <location>
        <begin position="84"/>
        <end position="104"/>
    </location>
</feature>
<accession>A0A172TLB2</accession>
<dbReference type="STRING" id="1178515.SY83_16170"/>
<gene>
    <name evidence="2" type="ORF">SY83_16170</name>
</gene>
<name>A0A172TLB2_9BACL</name>
<evidence type="ECO:0000313" key="2">
    <source>
        <dbReference type="EMBL" id="ANE47563.1"/>
    </source>
</evidence>
<dbReference type="OrthoDB" id="2476294at2"/>
<proteinExistence type="predicted"/>
<dbReference type="AlphaFoldDB" id="A0A172TLB2"/>
<evidence type="ECO:0000313" key="3">
    <source>
        <dbReference type="Proteomes" id="UP000076927"/>
    </source>
</evidence>
<dbReference type="RefSeq" id="WP_068608381.1">
    <property type="nucleotide sequence ID" value="NZ_CP011388.1"/>
</dbReference>
<sequence>MSLRSIEMQIAIPRTNDITPIQKEMNQKPSIDQQLLAEHATKLADEARSQSTRMEETDKSGVSDRERKGAPYIPPGKRRKNSKQHPDQAKSEHPFKGHHIDVSF</sequence>
<feature type="region of interest" description="Disordered" evidence="1">
    <location>
        <begin position="39"/>
        <end position="104"/>
    </location>
</feature>